<evidence type="ECO:0000256" key="1">
    <source>
        <dbReference type="ARBA" id="ARBA00022723"/>
    </source>
</evidence>
<evidence type="ECO:0000313" key="9">
    <source>
        <dbReference type="Proteomes" id="UP000735302"/>
    </source>
</evidence>
<feature type="coiled-coil region" evidence="5">
    <location>
        <begin position="33"/>
        <end position="95"/>
    </location>
</feature>
<dbReference type="InterPro" id="IPR000306">
    <property type="entry name" value="Znf_FYVE"/>
</dbReference>
<dbReference type="InterPro" id="IPR013083">
    <property type="entry name" value="Znf_RING/FYVE/PHD"/>
</dbReference>
<feature type="compositionally biased region" description="Low complexity" evidence="6">
    <location>
        <begin position="521"/>
        <end position="532"/>
    </location>
</feature>
<dbReference type="PANTHER" id="PTHR46753">
    <property type="entry name" value="FYVE AND COILED-COIL DOMAIN-CONTAINING PROTEIN 1"/>
    <property type="match status" value="1"/>
</dbReference>
<evidence type="ECO:0000256" key="3">
    <source>
        <dbReference type="ARBA" id="ARBA00022833"/>
    </source>
</evidence>
<keyword evidence="5" id="KW-0175">Coiled coil</keyword>
<dbReference type="CDD" id="cd15726">
    <property type="entry name" value="FYVE_FYCO1"/>
    <property type="match status" value="1"/>
</dbReference>
<evidence type="ECO:0000256" key="4">
    <source>
        <dbReference type="PROSITE-ProRule" id="PRU00091"/>
    </source>
</evidence>
<feature type="compositionally biased region" description="Acidic residues" evidence="6">
    <location>
        <begin position="492"/>
        <end position="507"/>
    </location>
</feature>
<keyword evidence="1" id="KW-0479">Metal-binding</keyword>
<keyword evidence="9" id="KW-1185">Reference proteome</keyword>
<sequence>MKALQLKLGQLEEEKHTIQYHLQGEQTDKGKQLSLMEGRLLEQEKALKEAQELRASLQTEAAKLDIELKGEQEKTSQLSAEKAVLENELAEKEKTLKSRDGDFAELKGKVGELELKNASLATERDYLKTGTEKTEALSSEIKTQLEVSKAELKRMQEIAAKSEADFNRCREDMLSLIESQKEKITVLETNGADGQVWKLLRYKGVDGYECYINAGSRWSGMEAVEIQRCRWGADGQVWKLLRYRGVDGYGCYINGGSWWSDMEAVKGKSITVAEEKSKNELRTVISDQEIIIERLEQELEAAQETKQLDSSQVSVLEKKLKNAEESLKSSESRLGQVSGRLEQEISARRKLEAELSSLRTTFSQSVEDKLALIKSLESDNAQYRKKLIKLVRDKDTLWHKTDELVTAQKRKSEERWQDNGEVTHCPQCRAEFSLFVRKHHCRLCGRIFCWSCSDYWLDSTLSSKKVRCCKPCYDIQTDSGAAQLSASMINNESDDEDEEEKAEEESGEVTAGGDASHEVSLSDIASSSSVNSGKPAGVGTSSQNQTETDDGKVKQRESKLGHSSDSFDSAADDNEDNIYDHSNDDDKDNDGEGGAAGGESEVEKHRGLEQVSGNIVDDKDATDDSVDDSNFQMVSQEEIEKSMSQYGRERTTSANVPSNMSSSMILSAEELESGEVNQQNEVWVRPGRTFVVPVDIEEKNTVLHWSFTSTPKVDIQESPLLARIQEGIVIITFLLLLQSFTSDRYKEVFIIMSEIPEELPHFPRSFQT</sequence>
<evidence type="ECO:0000256" key="5">
    <source>
        <dbReference type="SAM" id="Coils"/>
    </source>
</evidence>
<reference evidence="8 9" key="1">
    <citation type="journal article" date="2021" name="Elife">
        <title>Chloroplast acquisition without the gene transfer in kleptoplastic sea slugs, Plakobranchus ocellatus.</title>
        <authorList>
            <person name="Maeda T."/>
            <person name="Takahashi S."/>
            <person name="Yoshida T."/>
            <person name="Shimamura S."/>
            <person name="Takaki Y."/>
            <person name="Nagai Y."/>
            <person name="Toyoda A."/>
            <person name="Suzuki Y."/>
            <person name="Arimoto A."/>
            <person name="Ishii H."/>
            <person name="Satoh N."/>
            <person name="Nishiyama T."/>
            <person name="Hasebe M."/>
            <person name="Maruyama T."/>
            <person name="Minagawa J."/>
            <person name="Obokata J."/>
            <person name="Shigenobu S."/>
        </authorList>
    </citation>
    <scope>NUCLEOTIDE SEQUENCE [LARGE SCALE GENOMIC DNA]</scope>
</reference>
<dbReference type="EMBL" id="BLXT01003294">
    <property type="protein sequence ID" value="GFO01476.1"/>
    <property type="molecule type" value="Genomic_DNA"/>
</dbReference>
<name>A0AAV3ZZY1_9GAST</name>
<comment type="caution">
    <text evidence="8">The sequence shown here is derived from an EMBL/GenBank/DDBJ whole genome shotgun (WGS) entry which is preliminary data.</text>
</comment>
<dbReference type="GO" id="GO:0072383">
    <property type="term" value="P:plus-end-directed vesicle transport along microtubule"/>
    <property type="evidence" value="ECO:0007669"/>
    <property type="project" value="TreeGrafter"/>
</dbReference>
<dbReference type="GO" id="GO:0008270">
    <property type="term" value="F:zinc ion binding"/>
    <property type="evidence" value="ECO:0007669"/>
    <property type="project" value="UniProtKB-KW"/>
</dbReference>
<feature type="compositionally biased region" description="Basic and acidic residues" evidence="6">
    <location>
        <begin position="549"/>
        <end position="562"/>
    </location>
</feature>
<dbReference type="PROSITE" id="PS50178">
    <property type="entry name" value="ZF_FYVE"/>
    <property type="match status" value="1"/>
</dbReference>
<protein>
    <submittedName>
        <fullName evidence="8">Fyve and coiled-coil domain-containing protein 1</fullName>
    </submittedName>
</protein>
<dbReference type="GO" id="GO:0005764">
    <property type="term" value="C:lysosome"/>
    <property type="evidence" value="ECO:0007669"/>
    <property type="project" value="TreeGrafter"/>
</dbReference>
<feature type="region of interest" description="Disordered" evidence="6">
    <location>
        <begin position="490"/>
        <end position="632"/>
    </location>
</feature>
<evidence type="ECO:0000256" key="2">
    <source>
        <dbReference type="ARBA" id="ARBA00022771"/>
    </source>
</evidence>
<evidence type="ECO:0000259" key="7">
    <source>
        <dbReference type="PROSITE" id="PS50178"/>
    </source>
</evidence>
<dbReference type="PANTHER" id="PTHR46753:SF2">
    <property type="entry name" value="FYVE AND COILED-COIL DOMAIN-CONTAINING PROTEIN 1"/>
    <property type="match status" value="1"/>
</dbReference>
<proteinExistence type="predicted"/>
<dbReference type="InterPro" id="IPR047337">
    <property type="entry name" value="FYVE_FYCO1"/>
</dbReference>
<dbReference type="SUPFAM" id="SSF57903">
    <property type="entry name" value="FYVE/PHD zinc finger"/>
    <property type="match status" value="1"/>
</dbReference>
<dbReference type="SMART" id="SM00064">
    <property type="entry name" value="FYVE"/>
    <property type="match status" value="1"/>
</dbReference>
<dbReference type="InterPro" id="IPR017455">
    <property type="entry name" value="Znf_FYVE-rel"/>
</dbReference>
<dbReference type="GO" id="GO:0005770">
    <property type="term" value="C:late endosome"/>
    <property type="evidence" value="ECO:0007669"/>
    <property type="project" value="TreeGrafter"/>
</dbReference>
<evidence type="ECO:0000256" key="6">
    <source>
        <dbReference type="SAM" id="MobiDB-lite"/>
    </source>
</evidence>
<feature type="domain" description="FYVE-type" evidence="7">
    <location>
        <begin position="419"/>
        <end position="477"/>
    </location>
</feature>
<keyword evidence="3" id="KW-0862">Zinc</keyword>
<gene>
    <name evidence="8" type="ORF">PoB_002798100</name>
</gene>
<dbReference type="GO" id="GO:1901098">
    <property type="term" value="P:positive regulation of autophagosome maturation"/>
    <property type="evidence" value="ECO:0007669"/>
    <property type="project" value="TreeGrafter"/>
</dbReference>
<dbReference type="Pfam" id="PF01363">
    <property type="entry name" value="FYVE"/>
    <property type="match status" value="1"/>
</dbReference>
<organism evidence="8 9">
    <name type="scientific">Plakobranchus ocellatus</name>
    <dbReference type="NCBI Taxonomy" id="259542"/>
    <lineage>
        <taxon>Eukaryota</taxon>
        <taxon>Metazoa</taxon>
        <taxon>Spiralia</taxon>
        <taxon>Lophotrochozoa</taxon>
        <taxon>Mollusca</taxon>
        <taxon>Gastropoda</taxon>
        <taxon>Heterobranchia</taxon>
        <taxon>Euthyneura</taxon>
        <taxon>Panpulmonata</taxon>
        <taxon>Sacoglossa</taxon>
        <taxon>Placobranchoidea</taxon>
        <taxon>Plakobranchidae</taxon>
        <taxon>Plakobranchus</taxon>
    </lineage>
</organism>
<evidence type="ECO:0000313" key="8">
    <source>
        <dbReference type="EMBL" id="GFO01476.1"/>
    </source>
</evidence>
<feature type="coiled-coil region" evidence="5">
    <location>
        <begin position="278"/>
        <end position="393"/>
    </location>
</feature>
<dbReference type="InterPro" id="IPR011011">
    <property type="entry name" value="Znf_FYVE_PHD"/>
</dbReference>
<dbReference type="Proteomes" id="UP000735302">
    <property type="component" value="Unassembled WGS sequence"/>
</dbReference>
<keyword evidence="2 4" id="KW-0863">Zinc-finger</keyword>
<accession>A0AAV3ZZY1</accession>
<dbReference type="Gene3D" id="3.30.40.10">
    <property type="entry name" value="Zinc/RING finger domain, C3HC4 (zinc finger)"/>
    <property type="match status" value="1"/>
</dbReference>
<dbReference type="AlphaFoldDB" id="A0AAV3ZZY1"/>
<dbReference type="GO" id="GO:0005776">
    <property type="term" value="C:autophagosome"/>
    <property type="evidence" value="ECO:0007669"/>
    <property type="project" value="TreeGrafter"/>
</dbReference>